<organism evidence="8 9">
    <name type="scientific">Kineothrix alysoides</name>
    <dbReference type="NCBI Taxonomy" id="1469948"/>
    <lineage>
        <taxon>Bacteria</taxon>
        <taxon>Bacillati</taxon>
        <taxon>Bacillota</taxon>
        <taxon>Clostridia</taxon>
        <taxon>Lachnospirales</taxon>
        <taxon>Lachnospiraceae</taxon>
        <taxon>Kineothrix</taxon>
    </lineage>
</organism>
<comment type="caution">
    <text evidence="6">Lacks conserved residue(s) required for the propagation of feature annotation.</text>
</comment>
<evidence type="ECO:0000256" key="6">
    <source>
        <dbReference type="HAMAP-Rule" id="MF_01216"/>
    </source>
</evidence>
<keyword evidence="1 6" id="KW-0285">Flavoprotein</keyword>
<dbReference type="InterPro" id="IPR029039">
    <property type="entry name" value="Flavoprotein-like_sf"/>
</dbReference>
<evidence type="ECO:0000256" key="4">
    <source>
        <dbReference type="ARBA" id="ARBA00023027"/>
    </source>
</evidence>
<dbReference type="PANTHER" id="PTHR43741">
    <property type="entry name" value="FMN-DEPENDENT NADH-AZOREDUCTASE 1"/>
    <property type="match status" value="1"/>
</dbReference>
<evidence type="ECO:0000256" key="3">
    <source>
        <dbReference type="ARBA" id="ARBA00023002"/>
    </source>
</evidence>
<dbReference type="Pfam" id="PF02525">
    <property type="entry name" value="Flavodoxin_2"/>
    <property type="match status" value="1"/>
</dbReference>
<dbReference type="SUPFAM" id="SSF52218">
    <property type="entry name" value="Flavoproteins"/>
    <property type="match status" value="1"/>
</dbReference>
<sequence>MSKVLYIKANAKSEGESRTFRIADRFLEEYKRMNPLDEISILDLSQEKIHFLSVDDIATVYGPKTEESKKHPVLQYTYQFAEADKYIVAAPMWNLSIPAILKAYIDYITVTGLTFKYTEKGAVGLLMGKKAIYIVTRGGGYSSEPESNYEMGERYLRTAFGFLGITDFTSIAAEKLDVIGEDVEAILNKAIHEAVIAAKTF</sequence>
<keyword evidence="4 6" id="KW-0520">NAD</keyword>
<comment type="similarity">
    <text evidence="6">Belongs to the azoreductase type 1 family.</text>
</comment>
<dbReference type="Gene3D" id="3.40.50.360">
    <property type="match status" value="1"/>
</dbReference>
<comment type="catalytic activity">
    <reaction evidence="5">
        <text>N,N-dimethyl-1,4-phenylenediamine + anthranilate + 2 NAD(+) = 2-(4-dimethylaminophenyl)diazenylbenzoate + 2 NADH + 2 H(+)</text>
        <dbReference type="Rhea" id="RHEA:55872"/>
        <dbReference type="ChEBI" id="CHEBI:15378"/>
        <dbReference type="ChEBI" id="CHEBI:15783"/>
        <dbReference type="ChEBI" id="CHEBI:16567"/>
        <dbReference type="ChEBI" id="CHEBI:57540"/>
        <dbReference type="ChEBI" id="CHEBI:57945"/>
        <dbReference type="ChEBI" id="CHEBI:71579"/>
        <dbReference type="EC" id="1.7.1.17"/>
    </reaction>
    <physiologicalReaction direction="right-to-left" evidence="5">
        <dbReference type="Rhea" id="RHEA:55874"/>
    </physiologicalReaction>
</comment>
<dbReference type="HAMAP" id="MF_01216">
    <property type="entry name" value="Azoreductase_type1"/>
    <property type="match status" value="1"/>
</dbReference>
<feature type="binding site" evidence="6">
    <location>
        <begin position="92"/>
        <end position="95"/>
    </location>
    <ligand>
        <name>FMN</name>
        <dbReference type="ChEBI" id="CHEBI:58210"/>
    </ligand>
</feature>
<dbReference type="PANTHER" id="PTHR43741:SF7">
    <property type="entry name" value="FMN-DEPENDENT NADH:QUINONE OXIDOREDUCTASE"/>
    <property type="match status" value="1"/>
</dbReference>
<dbReference type="GO" id="GO:0016655">
    <property type="term" value="F:oxidoreductase activity, acting on NAD(P)H, quinone or similar compound as acceptor"/>
    <property type="evidence" value="ECO:0007669"/>
    <property type="project" value="InterPro"/>
</dbReference>
<comment type="subunit">
    <text evidence="6">Homodimer.</text>
</comment>
<dbReference type="OrthoDB" id="9805013at2"/>
<dbReference type="AlphaFoldDB" id="A0A4V2QBK0"/>
<gene>
    <name evidence="6" type="primary">azoR</name>
    <name evidence="8" type="ORF">EDD76_111166</name>
</gene>
<evidence type="ECO:0000256" key="5">
    <source>
        <dbReference type="ARBA" id="ARBA00048542"/>
    </source>
</evidence>
<dbReference type="RefSeq" id="WP_031390365.1">
    <property type="nucleotide sequence ID" value="NZ_JPNB01000001.1"/>
</dbReference>
<dbReference type="InterPro" id="IPR023048">
    <property type="entry name" value="NADH:quinone_OxRdtase_FMN_depd"/>
</dbReference>
<dbReference type="InterPro" id="IPR050104">
    <property type="entry name" value="FMN-dep_NADH:Q_OxRdtase_AzoR1"/>
</dbReference>
<keyword evidence="2 6" id="KW-0288">FMN</keyword>
<accession>A0A4V2QBK0</accession>
<comment type="caution">
    <text evidence="8">The sequence shown here is derived from an EMBL/GenBank/DDBJ whole genome shotgun (WGS) entry which is preliminary data.</text>
</comment>
<dbReference type="GO" id="GO:0010181">
    <property type="term" value="F:FMN binding"/>
    <property type="evidence" value="ECO:0007669"/>
    <property type="project" value="UniProtKB-UniRule"/>
</dbReference>
<evidence type="ECO:0000313" key="8">
    <source>
        <dbReference type="EMBL" id="TCL56672.1"/>
    </source>
</evidence>
<comment type="cofactor">
    <cofactor evidence="6">
        <name>FMN</name>
        <dbReference type="ChEBI" id="CHEBI:58210"/>
    </cofactor>
    <text evidence="6">Binds 1 FMN per subunit.</text>
</comment>
<feature type="domain" description="Flavodoxin-like fold" evidence="7">
    <location>
        <begin position="2"/>
        <end position="193"/>
    </location>
</feature>
<dbReference type="GO" id="GO:0016652">
    <property type="term" value="F:oxidoreductase activity, acting on NAD(P)H as acceptor"/>
    <property type="evidence" value="ECO:0007669"/>
    <property type="project" value="UniProtKB-UniRule"/>
</dbReference>
<feature type="binding site" evidence="6">
    <location>
        <begin position="136"/>
        <end position="139"/>
    </location>
    <ligand>
        <name>FMN</name>
        <dbReference type="ChEBI" id="CHEBI:58210"/>
    </ligand>
</feature>
<evidence type="ECO:0000256" key="1">
    <source>
        <dbReference type="ARBA" id="ARBA00022630"/>
    </source>
</evidence>
<comment type="function">
    <text evidence="6">Also exhibits azoreductase activity. Catalyzes the reductive cleavage of the azo bond in aromatic azo compounds to the corresponding amines.</text>
</comment>
<evidence type="ECO:0000256" key="2">
    <source>
        <dbReference type="ARBA" id="ARBA00022643"/>
    </source>
</evidence>
<dbReference type="Proteomes" id="UP000295718">
    <property type="component" value="Unassembled WGS sequence"/>
</dbReference>
<comment type="catalytic activity">
    <reaction evidence="6">
        <text>2 a quinone + NADH + H(+) = 2 a 1,4-benzosemiquinone + NAD(+)</text>
        <dbReference type="Rhea" id="RHEA:65952"/>
        <dbReference type="ChEBI" id="CHEBI:15378"/>
        <dbReference type="ChEBI" id="CHEBI:57540"/>
        <dbReference type="ChEBI" id="CHEBI:57945"/>
        <dbReference type="ChEBI" id="CHEBI:132124"/>
        <dbReference type="ChEBI" id="CHEBI:134225"/>
    </reaction>
</comment>
<keyword evidence="9" id="KW-1185">Reference proteome</keyword>
<dbReference type="GO" id="GO:0009055">
    <property type="term" value="F:electron transfer activity"/>
    <property type="evidence" value="ECO:0007669"/>
    <property type="project" value="UniProtKB-UniRule"/>
</dbReference>
<evidence type="ECO:0000259" key="7">
    <source>
        <dbReference type="Pfam" id="PF02525"/>
    </source>
</evidence>
<evidence type="ECO:0000313" key="9">
    <source>
        <dbReference type="Proteomes" id="UP000295718"/>
    </source>
</evidence>
<comment type="function">
    <text evidence="6">Quinone reductase that provides resistance to thiol-specific stress caused by electrophilic quinones.</text>
</comment>
<dbReference type="EC" id="1.6.5.-" evidence="6"/>
<dbReference type="EC" id="1.7.1.17" evidence="6"/>
<dbReference type="EMBL" id="SLUO01000011">
    <property type="protein sequence ID" value="TCL56672.1"/>
    <property type="molecule type" value="Genomic_DNA"/>
</dbReference>
<proteinExistence type="inferred from homology"/>
<reference evidence="8 9" key="1">
    <citation type="submission" date="2019-03" db="EMBL/GenBank/DDBJ databases">
        <title>Genomic Encyclopedia of Type Strains, Phase IV (KMG-IV): sequencing the most valuable type-strain genomes for metagenomic binning, comparative biology and taxonomic classification.</title>
        <authorList>
            <person name="Goeker M."/>
        </authorList>
    </citation>
    <scope>NUCLEOTIDE SEQUENCE [LARGE SCALE GENOMIC DNA]</scope>
    <source>
        <strain evidence="8 9">DSM 100556</strain>
    </source>
</reference>
<dbReference type="InterPro" id="IPR003680">
    <property type="entry name" value="Flavodoxin_fold"/>
</dbReference>
<keyword evidence="3 6" id="KW-0560">Oxidoreductase</keyword>
<name>A0A4V2QBK0_9FIRM</name>
<protein>
    <recommendedName>
        <fullName evidence="6">FMN dependent NADH:quinone oxidoreductase</fullName>
        <ecNumber evidence="6">1.6.5.-</ecNumber>
    </recommendedName>
    <alternativeName>
        <fullName evidence="6">Azo-dye reductase</fullName>
    </alternativeName>
    <alternativeName>
        <fullName evidence="6">FMN-dependent NADH-azo compound oxidoreductase</fullName>
    </alternativeName>
    <alternativeName>
        <fullName evidence="6">FMN-dependent NADH-azoreductase</fullName>
        <ecNumber evidence="6">1.7.1.17</ecNumber>
    </alternativeName>
</protein>